<comment type="similarity">
    <text evidence="1">Belongs to the short-chain dehydrogenases/reductases (SDR) family.</text>
</comment>
<evidence type="ECO:0000313" key="2">
    <source>
        <dbReference type="EMBL" id="CAA7405963.1"/>
    </source>
</evidence>
<reference evidence="2" key="1">
    <citation type="submission" date="2020-02" db="EMBL/GenBank/DDBJ databases">
        <authorList>
            <person name="Scholz U."/>
            <person name="Mascher M."/>
            <person name="Fiebig A."/>
        </authorList>
    </citation>
    <scope>NUCLEOTIDE SEQUENCE</scope>
</reference>
<name>A0A7I8L7F5_SPIIN</name>
<keyword evidence="3" id="KW-1185">Reference proteome</keyword>
<dbReference type="PRINTS" id="PR00081">
    <property type="entry name" value="GDHRDH"/>
</dbReference>
<dbReference type="InterPro" id="IPR002347">
    <property type="entry name" value="SDR_fam"/>
</dbReference>
<dbReference type="NCBIfam" id="NF005559">
    <property type="entry name" value="PRK07231.1"/>
    <property type="match status" value="1"/>
</dbReference>
<gene>
    <name evidence="2" type="ORF">SI8410_12016641</name>
</gene>
<dbReference type="EMBL" id="LR746275">
    <property type="protein sequence ID" value="CAA7405963.1"/>
    <property type="molecule type" value="Genomic_DNA"/>
</dbReference>
<dbReference type="SUPFAM" id="SSF51735">
    <property type="entry name" value="NAD(P)-binding Rossmann-fold domains"/>
    <property type="match status" value="1"/>
</dbReference>
<dbReference type="GO" id="GO:0010301">
    <property type="term" value="F:xanthoxin dehydrogenase (NAD+) activity"/>
    <property type="evidence" value="ECO:0007669"/>
    <property type="project" value="TreeGrafter"/>
</dbReference>
<protein>
    <submittedName>
        <fullName evidence="2">Uncharacterized protein</fullName>
    </submittedName>
</protein>
<dbReference type="FunFam" id="3.40.50.720:FF:000084">
    <property type="entry name" value="Short-chain dehydrogenase reductase"/>
    <property type="match status" value="1"/>
</dbReference>
<dbReference type="PRINTS" id="PR00080">
    <property type="entry name" value="SDRFAMILY"/>
</dbReference>
<sequence>MSAALLEGKVALITGGSSGIGERITRLFWSHGAKVCVLDIQDDRGQRVCQSLGGGASACFLHGDVTKEDDVARAVDLAVERYGKLDIMVNNAGISGNALVRDIRDVNLAEFKRVVDVNLFGVFLGTKHAARAMIPQAAGSIISLGSVTSAIGGLGPHAYTASKHAVVGMTRSAAAELGKHGIRVNCVSPYAVATELAVPHLPGEEKDGNDDATRAFNDFVGSLANLQGVTMTTGDVAAAVLFLAGDDARYVSGLNLVVDGGFTCVNHSMRVFR</sequence>
<proteinExistence type="inferred from homology"/>
<dbReference type="GO" id="GO:0009688">
    <property type="term" value="P:abscisic acid biosynthetic process"/>
    <property type="evidence" value="ECO:0007669"/>
    <property type="project" value="TreeGrafter"/>
</dbReference>
<dbReference type="Gene3D" id="3.40.50.720">
    <property type="entry name" value="NAD(P)-binding Rossmann-like Domain"/>
    <property type="match status" value="1"/>
</dbReference>
<dbReference type="PANTHER" id="PTHR42820:SF1">
    <property type="entry name" value="SHORT-CHAIN DEHYDROGENASE_REDUCTASE FAMILY PROTEIN"/>
    <property type="match status" value="1"/>
</dbReference>
<accession>A0A7I8L7F5</accession>
<dbReference type="InterPro" id="IPR036291">
    <property type="entry name" value="NAD(P)-bd_dom_sf"/>
</dbReference>
<dbReference type="OrthoDB" id="294295at2759"/>
<dbReference type="GO" id="GO:0005829">
    <property type="term" value="C:cytosol"/>
    <property type="evidence" value="ECO:0007669"/>
    <property type="project" value="TreeGrafter"/>
</dbReference>
<dbReference type="Pfam" id="PF13561">
    <property type="entry name" value="adh_short_C2"/>
    <property type="match status" value="1"/>
</dbReference>
<evidence type="ECO:0000256" key="1">
    <source>
        <dbReference type="ARBA" id="ARBA00006484"/>
    </source>
</evidence>
<dbReference type="PANTHER" id="PTHR42820">
    <property type="entry name" value="SHORT-CHAIN DEHYDROGENASE REDUCTASE"/>
    <property type="match status" value="1"/>
</dbReference>
<dbReference type="Proteomes" id="UP000663760">
    <property type="component" value="Chromosome 12"/>
</dbReference>
<organism evidence="2 3">
    <name type="scientific">Spirodela intermedia</name>
    <name type="common">Intermediate duckweed</name>
    <dbReference type="NCBI Taxonomy" id="51605"/>
    <lineage>
        <taxon>Eukaryota</taxon>
        <taxon>Viridiplantae</taxon>
        <taxon>Streptophyta</taxon>
        <taxon>Embryophyta</taxon>
        <taxon>Tracheophyta</taxon>
        <taxon>Spermatophyta</taxon>
        <taxon>Magnoliopsida</taxon>
        <taxon>Liliopsida</taxon>
        <taxon>Araceae</taxon>
        <taxon>Lemnoideae</taxon>
        <taxon>Spirodela</taxon>
    </lineage>
</organism>
<dbReference type="AlphaFoldDB" id="A0A7I8L7F5"/>
<evidence type="ECO:0000313" key="3">
    <source>
        <dbReference type="Proteomes" id="UP000663760"/>
    </source>
</evidence>